<gene>
    <name evidence="1" type="ORF">BN85316620</name>
</gene>
<evidence type="ECO:0000313" key="2">
    <source>
        <dbReference type="Proteomes" id="UP000032737"/>
    </source>
</evidence>
<name>U4KSI6_9MOLU</name>
<keyword evidence="2" id="KW-1185">Reference proteome</keyword>
<accession>U4KSI6</accession>
<dbReference type="RefSeq" id="WP_030005533.1">
    <property type="nucleotide sequence ID" value="NC_022549.1"/>
</dbReference>
<dbReference type="KEGG" id="abra:BN85316620"/>
<evidence type="ECO:0000313" key="1">
    <source>
        <dbReference type="EMBL" id="CCV66683.1"/>
    </source>
</evidence>
<sequence>MIDKLIKDKTHIIIDFNKDDSIIEEKRFYQVVVGFVGELSQMKQAILYANKCLHEDGMLYLIYPKLNNKIYLKGIHRDHIFPYLMVNEDSGYVNETDLRFNQMRAYDINQTLFGLKKDKTRKERIKAKKDNVDYSKKISEVRTLLKDSLSLNFFDSLAPGYQKAWARYVFEAALEETRKRRIEEMKHLLNQGIKSKNLEKRPSK</sequence>
<organism evidence="1 2">
    <name type="scientific">Acholeplasma brassicae</name>
    <dbReference type="NCBI Taxonomy" id="61635"/>
    <lineage>
        <taxon>Bacteria</taxon>
        <taxon>Bacillati</taxon>
        <taxon>Mycoplasmatota</taxon>
        <taxon>Mollicutes</taxon>
        <taxon>Acholeplasmatales</taxon>
        <taxon>Acholeplasmataceae</taxon>
        <taxon>Acholeplasma</taxon>
    </lineage>
</organism>
<dbReference type="OrthoDB" id="9800461at2"/>
<dbReference type="Proteomes" id="UP000032737">
    <property type="component" value="Chromosome"/>
</dbReference>
<protein>
    <recommendedName>
        <fullName evidence="3">Bacteriocin-protection, YdeI or OmpD-Associated</fullName>
    </recommendedName>
</protein>
<dbReference type="EMBL" id="FO681348">
    <property type="protein sequence ID" value="CCV66683.1"/>
    <property type="molecule type" value="Genomic_DNA"/>
</dbReference>
<dbReference type="AlphaFoldDB" id="U4KSI6"/>
<reference evidence="1 2" key="1">
    <citation type="journal article" date="2013" name="J. Mol. Microbiol. Biotechnol.">
        <title>Analysis of the Complete Genomes of Acholeplasma brassicae , A. palmae and A. laidlawii and Their Comparison to the Obligate Parasites from ' Candidatus Phytoplasma'.</title>
        <authorList>
            <person name="Kube M."/>
            <person name="Siewert C."/>
            <person name="Migdoll A.M."/>
            <person name="Duduk B."/>
            <person name="Holz S."/>
            <person name="Rabus R."/>
            <person name="Seemuller E."/>
            <person name="Mitrovic J."/>
            <person name="Muller I."/>
            <person name="Buttner C."/>
            <person name="Reinhardt R."/>
        </authorList>
    </citation>
    <scope>NUCLEOTIDE SEQUENCE [LARGE SCALE GENOMIC DNA]</scope>
    <source>
        <strain evidence="2">0502</strain>
    </source>
</reference>
<proteinExistence type="predicted"/>
<dbReference type="Pfam" id="PF13376">
    <property type="entry name" value="OmdA"/>
    <property type="match status" value="1"/>
</dbReference>
<dbReference type="STRING" id="61635.BN85316620"/>
<evidence type="ECO:0008006" key="3">
    <source>
        <dbReference type="Google" id="ProtNLM"/>
    </source>
</evidence>
<dbReference type="HOGENOM" id="CLU_1275582_0_0_14"/>